<evidence type="ECO:0000313" key="6">
    <source>
        <dbReference type="Proteomes" id="UP000182334"/>
    </source>
</evidence>
<keyword evidence="2" id="KW-0472">Membrane</keyword>
<keyword evidence="6" id="KW-1185">Reference proteome</keyword>
<keyword evidence="2" id="KW-1133">Transmembrane helix</keyword>
<feature type="transmembrane region" description="Helical" evidence="2">
    <location>
        <begin position="93"/>
        <end position="114"/>
    </location>
</feature>
<accession>A0A1L0DJS7</accession>
<evidence type="ECO:0000313" key="4">
    <source>
        <dbReference type="EMBL" id="SGZ57617.1"/>
    </source>
</evidence>
<dbReference type="Proteomes" id="UP000182259">
    <property type="component" value="Chromosome V"/>
</dbReference>
<evidence type="ECO:0000256" key="2">
    <source>
        <dbReference type="SAM" id="Phobius"/>
    </source>
</evidence>
<keyword evidence="2" id="KW-0812">Transmembrane</keyword>
<feature type="compositionally biased region" description="Polar residues" evidence="1">
    <location>
        <begin position="7"/>
        <end position="24"/>
    </location>
</feature>
<reference evidence="5 6" key="1">
    <citation type="submission" date="2016-10" db="EMBL/GenBank/DDBJ databases">
        <authorList>
            <person name="de Groot N.N."/>
        </authorList>
    </citation>
    <scope>NUCLEOTIDE SEQUENCE [LARGE SCALE GENOMIC DNA]</scope>
    <source>
        <strain evidence="3 6">CBS 141442</strain>
        <strain evidence="4 5">PYCC 4715</strain>
    </source>
</reference>
<dbReference type="OrthoDB" id="4025722at2759"/>
<evidence type="ECO:0000313" key="5">
    <source>
        <dbReference type="Proteomes" id="UP000182259"/>
    </source>
</evidence>
<dbReference type="AlphaFoldDB" id="A0A1L0DJS7"/>
<evidence type="ECO:0000256" key="1">
    <source>
        <dbReference type="SAM" id="MobiDB-lite"/>
    </source>
</evidence>
<gene>
    <name evidence="4" type="ORF">SAMEA4029009_CIC11G00000001763</name>
    <name evidence="3" type="ORF">SAMEA4029010_CIC11G00000001291</name>
</gene>
<feature type="region of interest" description="Disordered" evidence="1">
    <location>
        <begin position="1"/>
        <end position="29"/>
    </location>
</feature>
<sequence>MSERRQSVSFSSPPKINRSASYNVPTRDRSASLTVPLEKRNHSLSVSSVDLAMSEHFQDNNKDKGEIYLMDNIDLEKQLIITAGGKRENVMCFLVKLLFLTSVVLGSCVLVFYAL</sequence>
<dbReference type="Proteomes" id="UP000182334">
    <property type="component" value="Chromosome VI"/>
</dbReference>
<proteinExistence type="predicted"/>
<dbReference type="EMBL" id="LT635768">
    <property type="protein sequence ID" value="SGZ57617.1"/>
    <property type="molecule type" value="Genomic_DNA"/>
</dbReference>
<evidence type="ECO:0000313" key="3">
    <source>
        <dbReference type="EMBL" id="SGZ56796.1"/>
    </source>
</evidence>
<protein>
    <submittedName>
        <fullName evidence="3">CIC11C00000001291</fullName>
    </submittedName>
    <submittedName>
        <fullName evidence="4">CIC11C00000001763</fullName>
    </submittedName>
</protein>
<dbReference type="EMBL" id="LT635761">
    <property type="protein sequence ID" value="SGZ56796.1"/>
    <property type="molecule type" value="Genomic_DNA"/>
</dbReference>
<name>A0A1L0DJS7_9ASCO</name>
<organism evidence="3 6">
    <name type="scientific">Sungouiella intermedia</name>
    <dbReference type="NCBI Taxonomy" id="45354"/>
    <lineage>
        <taxon>Eukaryota</taxon>
        <taxon>Fungi</taxon>
        <taxon>Dikarya</taxon>
        <taxon>Ascomycota</taxon>
        <taxon>Saccharomycotina</taxon>
        <taxon>Pichiomycetes</taxon>
        <taxon>Metschnikowiaceae</taxon>
        <taxon>Sungouiella</taxon>
    </lineage>
</organism>